<dbReference type="EMBL" id="SPQB01000030">
    <property type="protein sequence ID" value="TFU32263.1"/>
    <property type="molecule type" value="Genomic_DNA"/>
</dbReference>
<reference evidence="1 2" key="1">
    <citation type="submission" date="2019-03" db="EMBL/GenBank/DDBJ databases">
        <title>Diversity of the mouse oral microbiome.</title>
        <authorList>
            <person name="Joseph S."/>
            <person name="Aduse-Opoku J."/>
            <person name="Curtis M."/>
            <person name="Wade W."/>
            <person name="Hashim A."/>
        </authorList>
    </citation>
    <scope>NUCLEOTIDE SEQUENCE [LARGE SCALE GENOMIC DNA]</scope>
    <source>
        <strain evidence="1 2">P1012</strain>
    </source>
</reference>
<name>A0A4Y9FUQ0_9MICO</name>
<keyword evidence="2" id="KW-1185">Reference proteome</keyword>
<comment type="caution">
    <text evidence="1">The sequence shown here is derived from an EMBL/GenBank/DDBJ whole genome shotgun (WGS) entry which is preliminary data.</text>
</comment>
<protein>
    <submittedName>
        <fullName evidence="1">Uncharacterized protein</fullName>
    </submittedName>
</protein>
<evidence type="ECO:0000313" key="2">
    <source>
        <dbReference type="Proteomes" id="UP000298358"/>
    </source>
</evidence>
<dbReference type="AlphaFoldDB" id="A0A4Y9FUQ0"/>
<dbReference type="OrthoDB" id="5070666at2"/>
<evidence type="ECO:0000313" key="1">
    <source>
        <dbReference type="EMBL" id="TFU32263.1"/>
    </source>
</evidence>
<proteinExistence type="predicted"/>
<dbReference type="RefSeq" id="WP_135114950.1">
    <property type="nucleotide sequence ID" value="NZ_JADGLL010000030.1"/>
</dbReference>
<gene>
    <name evidence="1" type="ORF">E4U02_11340</name>
</gene>
<dbReference type="Proteomes" id="UP000298358">
    <property type="component" value="Unassembled WGS sequence"/>
</dbReference>
<sequence length="108" mass="11494">MTTIDQRCADILAPATELLAATVSAGFNQTGIPSALEAARELRAVLAQGTDGISSDTYLDWHATADDMLESMIRELEQGDPVAARKILTDPRLGLHKLTIACAGMPGW</sequence>
<accession>A0A4Y9FUQ0</accession>
<organism evidence="1 2">
    <name type="scientific">Microbacterium paludicola</name>
    <dbReference type="NCBI Taxonomy" id="300019"/>
    <lineage>
        <taxon>Bacteria</taxon>
        <taxon>Bacillati</taxon>
        <taxon>Actinomycetota</taxon>
        <taxon>Actinomycetes</taxon>
        <taxon>Micrococcales</taxon>
        <taxon>Microbacteriaceae</taxon>
        <taxon>Microbacterium</taxon>
    </lineage>
</organism>